<keyword evidence="1" id="KW-0812">Transmembrane</keyword>
<reference evidence="2" key="1">
    <citation type="journal article" date="2021" name="Proc. Natl. Acad. Sci. U.S.A.">
        <title>A Catalog of Tens of Thousands of Viruses from Human Metagenomes Reveals Hidden Associations with Chronic Diseases.</title>
        <authorList>
            <person name="Tisza M.J."/>
            <person name="Buck C.B."/>
        </authorList>
    </citation>
    <scope>NUCLEOTIDE SEQUENCE</scope>
    <source>
        <strain evidence="2">CtYFd1</strain>
    </source>
</reference>
<feature type="transmembrane region" description="Helical" evidence="1">
    <location>
        <begin position="12"/>
        <end position="31"/>
    </location>
</feature>
<evidence type="ECO:0000256" key="1">
    <source>
        <dbReference type="SAM" id="Phobius"/>
    </source>
</evidence>
<dbReference type="EMBL" id="BK015790">
    <property type="protein sequence ID" value="DAE24979.1"/>
    <property type="molecule type" value="Genomic_DNA"/>
</dbReference>
<sequence length="42" mass="4936">MWMGIDHPTMLFMMLYPNYFAGTIVNCLFIWEIEKGCNTSIC</sequence>
<keyword evidence="1" id="KW-0472">Membrane</keyword>
<keyword evidence="1" id="KW-1133">Transmembrane helix</keyword>
<evidence type="ECO:0000313" key="2">
    <source>
        <dbReference type="EMBL" id="DAE24979.1"/>
    </source>
</evidence>
<organism evidence="2">
    <name type="scientific">Podoviridae sp. ctYFd1</name>
    <dbReference type="NCBI Taxonomy" id="2826560"/>
    <lineage>
        <taxon>Viruses</taxon>
        <taxon>Duplodnaviria</taxon>
        <taxon>Heunggongvirae</taxon>
        <taxon>Uroviricota</taxon>
        <taxon>Caudoviricetes</taxon>
    </lineage>
</organism>
<protein>
    <submittedName>
        <fullName evidence="2">Uncharacterized protein</fullName>
    </submittedName>
</protein>
<name>A0A8S5R1K6_9CAUD</name>
<accession>A0A8S5R1K6</accession>
<proteinExistence type="predicted"/>